<dbReference type="PANTHER" id="PTHR35370:SF1">
    <property type="entry name" value="TYPE VI SECRETION SYSTEM COMPONENT TSSF1"/>
    <property type="match status" value="1"/>
</dbReference>
<dbReference type="PANTHER" id="PTHR35370">
    <property type="entry name" value="CYTOPLASMIC PROTEIN-RELATED-RELATED"/>
    <property type="match status" value="1"/>
</dbReference>
<reference evidence="2" key="3">
    <citation type="submission" date="2021-06" db="EMBL/GenBank/DDBJ databases">
        <title>Updating the genus Pseudomonas: Description of 43 new species and partition of the Pseudomonas putida group.</title>
        <authorList>
            <person name="Girard L."/>
            <person name="Lood C."/>
            <person name="Vandamme P."/>
            <person name="Rokni-Zadeh H."/>
            <person name="Van Noort V."/>
            <person name="Hofte M."/>
            <person name="Lavigne R."/>
            <person name="De Mot R."/>
        </authorList>
    </citation>
    <scope>NUCLEOTIDE SEQUENCE</scope>
    <source>
        <strain evidence="2">SWRI10</strain>
    </source>
</reference>
<dbReference type="RefSeq" id="WP_186557244.1">
    <property type="nucleotide sequence ID" value="NZ_JABWRE020000001.1"/>
</dbReference>
<name>A0A923G359_9PSED</name>
<dbReference type="NCBIfam" id="TIGR03359">
    <property type="entry name" value="VI_chp_6"/>
    <property type="match status" value="1"/>
</dbReference>
<proteinExistence type="predicted"/>
<evidence type="ECO:0000313" key="2">
    <source>
        <dbReference type="EMBL" id="MBV4536775.1"/>
    </source>
</evidence>
<dbReference type="EMBL" id="JABWRE020000001">
    <property type="protein sequence ID" value="MBV4536775.1"/>
    <property type="molecule type" value="Genomic_DNA"/>
</dbReference>
<sequence length="590" mass="66958">MTFKSDYQSELAFLRALAHDFAQDDPRLAQFLDNESGDESIERLFEGFAFLTTQLRRKLDDDLPETTHPLLQVLWPNYLRPVPSLTLVRFEPIAKAISERQPIAKGTRLFSSQVEGVSCEFRTCTQVAIHPLQLTAVTTEHRPDSSILRIELQSLTELALKHSGCDNFSVQLIGEPIAAQTLYLWLSQHLRRISIVINDKILSLPPNIIDFPGFTPEEALLPSPRAELDGYRLLQEYFHFPQRFWAFRLNELAAYLPDYPTEQVSFQFTFHKPLPAGCDLRLEDLALYCTPAINQFQHTVDATPLDGQDSSMLLQPPGVNQTPGEVFCVDRVSACRYENDQGQTKKQWLYDLQPFESLDHPAALAEEEARPYYQEVVELIPSKDQSQRILRLLQRDGKAWRGNREVLSIEMTCTHGQLPSQLGIGEIDRPSQSTPAFANFSNITRPTQSLPPLLDGQLHWQLLSNLSLNSLSLNCAEGLRAVLASYDFAGLTDLPKQRATRARLQAIEQADTRPLDWLFKGVPVRGLNTTLRVDPSPFDSDGELYLFGSVLSYFFTLYASPQSFHKLDIINTRSNEHYSWPARVGRQVTL</sequence>
<reference evidence="1" key="2">
    <citation type="submission" date="2020-07" db="EMBL/GenBank/DDBJ databases">
        <authorList>
            <person name="Lood C."/>
            <person name="Girard L."/>
        </authorList>
    </citation>
    <scope>NUCLEOTIDE SEQUENCE</scope>
    <source>
        <strain evidence="1">SWRI10</strain>
    </source>
</reference>
<accession>A0A923G359</accession>
<dbReference type="PIRSF" id="PIRSF028304">
    <property type="entry name" value="UCP028304"/>
    <property type="match status" value="1"/>
</dbReference>
<reference evidence="1" key="1">
    <citation type="journal article" date="2020" name="Microorganisms">
        <title>Reliable Identification of Environmental Pseudomonas Isolates Using the rpoD Gene.</title>
        <authorList>
            <consortium name="The Broad Institute Genome Sequencing Platform"/>
            <person name="Girard L."/>
            <person name="Lood C."/>
            <person name="Rokni-Zadeh H."/>
            <person name="van Noort V."/>
            <person name="Lavigne R."/>
            <person name="De Mot R."/>
        </authorList>
    </citation>
    <scope>NUCLEOTIDE SEQUENCE</scope>
    <source>
        <strain evidence="1">SWRI10</strain>
    </source>
</reference>
<dbReference type="InterPro" id="IPR010272">
    <property type="entry name" value="T6SS_TssF"/>
</dbReference>
<evidence type="ECO:0000313" key="1">
    <source>
        <dbReference type="EMBL" id="MBC3443576.1"/>
    </source>
</evidence>
<organism evidence="1">
    <name type="scientific">Pseudomonas urmiensis</name>
    <dbReference type="NCBI Taxonomy" id="2745493"/>
    <lineage>
        <taxon>Bacteria</taxon>
        <taxon>Pseudomonadati</taxon>
        <taxon>Pseudomonadota</taxon>
        <taxon>Gammaproteobacteria</taxon>
        <taxon>Pseudomonadales</taxon>
        <taxon>Pseudomonadaceae</taxon>
        <taxon>Pseudomonas</taxon>
    </lineage>
</organism>
<gene>
    <name evidence="1" type="primary">tssF</name>
    <name evidence="2" type="ORF">HU737_012345</name>
    <name evidence="1" type="ORF">HU737_23025</name>
</gene>
<dbReference type="AlphaFoldDB" id="A0A923G359"/>
<dbReference type="Pfam" id="PF05947">
    <property type="entry name" value="T6SS_TssF"/>
    <property type="match status" value="1"/>
</dbReference>
<protein>
    <submittedName>
        <fullName evidence="1">Type VI secretion system baseplate subunit TssF</fullName>
    </submittedName>
</protein>
<comment type="caution">
    <text evidence="1">The sequence shown here is derived from an EMBL/GenBank/DDBJ whole genome shotgun (WGS) entry which is preliminary data.</text>
</comment>
<dbReference type="Proteomes" id="UP000599879">
    <property type="component" value="Unassembled WGS sequence"/>
</dbReference>
<dbReference type="EMBL" id="JABWRE010000025">
    <property type="protein sequence ID" value="MBC3443576.1"/>
    <property type="molecule type" value="Genomic_DNA"/>
</dbReference>